<dbReference type="EMBL" id="JAULUE010002066">
    <property type="protein sequence ID" value="KAK5877512.1"/>
    <property type="molecule type" value="Genomic_DNA"/>
</dbReference>
<comment type="caution">
    <text evidence="1">The sequence shown here is derived from an EMBL/GenBank/DDBJ whole genome shotgun (WGS) entry which is preliminary data.</text>
</comment>
<name>A0AAN8B304_9TELE</name>
<sequence length="67" mass="7578">MHVVQQQQQLAPSRICQKELHAGALAALLLHIQDVESVFFSLMFLTLQQHAETQAGKEVLLWALHMT</sequence>
<evidence type="ECO:0000313" key="2">
    <source>
        <dbReference type="Proteomes" id="UP001335648"/>
    </source>
</evidence>
<protein>
    <submittedName>
        <fullName evidence="1">Uncharacterized protein</fullName>
    </submittedName>
</protein>
<gene>
    <name evidence="1" type="ORF">CesoFtcFv8_025010</name>
</gene>
<organism evidence="1 2">
    <name type="scientific">Champsocephalus esox</name>
    <name type="common">pike icefish</name>
    <dbReference type="NCBI Taxonomy" id="159716"/>
    <lineage>
        <taxon>Eukaryota</taxon>
        <taxon>Metazoa</taxon>
        <taxon>Chordata</taxon>
        <taxon>Craniata</taxon>
        <taxon>Vertebrata</taxon>
        <taxon>Euteleostomi</taxon>
        <taxon>Actinopterygii</taxon>
        <taxon>Neopterygii</taxon>
        <taxon>Teleostei</taxon>
        <taxon>Neoteleostei</taxon>
        <taxon>Acanthomorphata</taxon>
        <taxon>Eupercaria</taxon>
        <taxon>Perciformes</taxon>
        <taxon>Notothenioidei</taxon>
        <taxon>Channichthyidae</taxon>
        <taxon>Champsocephalus</taxon>
    </lineage>
</organism>
<evidence type="ECO:0000313" key="1">
    <source>
        <dbReference type="EMBL" id="KAK5877512.1"/>
    </source>
</evidence>
<dbReference type="AlphaFoldDB" id="A0AAN8B304"/>
<accession>A0AAN8B304</accession>
<proteinExistence type="predicted"/>
<reference evidence="1 2" key="1">
    <citation type="journal article" date="2023" name="Mol. Biol. Evol.">
        <title>Genomics of Secondarily Temperate Adaptation in the Only Non-Antarctic Icefish.</title>
        <authorList>
            <person name="Rivera-Colon A.G."/>
            <person name="Rayamajhi N."/>
            <person name="Minhas B.F."/>
            <person name="Madrigal G."/>
            <person name="Bilyk K.T."/>
            <person name="Yoon V."/>
            <person name="Hune M."/>
            <person name="Gregory S."/>
            <person name="Cheng C.H.C."/>
            <person name="Catchen J.M."/>
        </authorList>
    </citation>
    <scope>NUCLEOTIDE SEQUENCE [LARGE SCALE GENOMIC DNA]</scope>
    <source>
        <strain evidence="1">JC2023a</strain>
    </source>
</reference>
<keyword evidence="2" id="KW-1185">Reference proteome</keyword>
<dbReference type="Proteomes" id="UP001335648">
    <property type="component" value="Unassembled WGS sequence"/>
</dbReference>